<comment type="caution">
    <text evidence="1">The sequence shown here is derived from an EMBL/GenBank/DDBJ whole genome shotgun (WGS) entry which is preliminary data.</text>
</comment>
<evidence type="ECO:0000313" key="2">
    <source>
        <dbReference type="Proteomes" id="UP000218979"/>
    </source>
</evidence>
<proteinExistence type="predicted"/>
<gene>
    <name evidence="1" type="ORF">RR45_GL001784</name>
</gene>
<accession>A0ABX4I7M7</accession>
<name>A0ABX4I7M7_9LACT</name>
<reference evidence="1 2" key="1">
    <citation type="submission" date="2014-12" db="EMBL/GenBank/DDBJ databases">
        <title>Draft genome sequences of 10 type strains of Lactococcus.</title>
        <authorList>
            <person name="Sun Z."/>
            <person name="Zhong Z."/>
            <person name="Liu W."/>
            <person name="Zhang W."/>
            <person name="Zhang H."/>
        </authorList>
    </citation>
    <scope>NUCLEOTIDE SEQUENCE [LARGE SCALE GENOMIC DNA]</scope>
    <source>
        <strain evidence="1 2">DSM 22330</strain>
    </source>
</reference>
<evidence type="ECO:0000313" key="1">
    <source>
        <dbReference type="EMBL" id="PCS03965.1"/>
    </source>
</evidence>
<protein>
    <submittedName>
        <fullName evidence="1">Uncharacterized protein</fullName>
    </submittedName>
</protein>
<dbReference type="Proteomes" id="UP000218979">
    <property type="component" value="Unassembled WGS sequence"/>
</dbReference>
<organism evidence="1 2">
    <name type="scientific">Pseudolactococcus chungangensis CAU 28 = DSM 22330</name>
    <dbReference type="NCBI Taxonomy" id="1122154"/>
    <lineage>
        <taxon>Bacteria</taxon>
        <taxon>Bacillati</taxon>
        <taxon>Bacillota</taxon>
        <taxon>Bacilli</taxon>
        <taxon>Lactobacillales</taxon>
        <taxon>Streptococcaceae</taxon>
        <taxon>Pseudolactococcus</taxon>
    </lineage>
</organism>
<sequence length="107" mass="12280">MREMYETFMNNPYLNPGLLNEQFAEAMKVQERYAIQEILKAKKLSIEMQRKALDKKLDTKKEEMKKFASQTVASNFKEGLTGKAAEAAETQLNLSKFQPSFNNPIKG</sequence>
<dbReference type="EMBL" id="JXJT01000006">
    <property type="protein sequence ID" value="PCS03965.1"/>
    <property type="molecule type" value="Genomic_DNA"/>
</dbReference>
<keyword evidence="2" id="KW-1185">Reference proteome</keyword>